<reference evidence="2" key="1">
    <citation type="submission" date="2018-04" db="EMBL/GenBank/DDBJ databases">
        <authorList>
            <person name="Cornet L."/>
        </authorList>
    </citation>
    <scope>NUCLEOTIDE SEQUENCE [LARGE SCALE GENOMIC DNA]</scope>
</reference>
<reference evidence="1 2" key="2">
    <citation type="submission" date="2018-06" db="EMBL/GenBank/DDBJ databases">
        <title>Metagenomic assembly of (sub)arctic Cyanobacteria and their associated microbiome from non-axenic cultures.</title>
        <authorList>
            <person name="Baurain D."/>
        </authorList>
    </citation>
    <scope>NUCLEOTIDE SEQUENCE [LARGE SCALE GENOMIC DNA]</scope>
    <source>
        <strain evidence="1">ULC027bin1</strain>
    </source>
</reference>
<dbReference type="EMBL" id="QBMP01000213">
    <property type="protein sequence ID" value="PZO49431.1"/>
    <property type="molecule type" value="Genomic_DNA"/>
</dbReference>
<evidence type="ECO:0000313" key="2">
    <source>
        <dbReference type="Proteomes" id="UP000249794"/>
    </source>
</evidence>
<proteinExistence type="predicted"/>
<comment type="caution">
    <text evidence="1">The sequence shown here is derived from an EMBL/GenBank/DDBJ whole genome shotgun (WGS) entry which is preliminary data.</text>
</comment>
<dbReference type="AlphaFoldDB" id="A0A2W4YQW3"/>
<accession>A0A2W4YQW3</accession>
<organism evidence="1 2">
    <name type="scientific">Phormidesmis priestleyi</name>
    <dbReference type="NCBI Taxonomy" id="268141"/>
    <lineage>
        <taxon>Bacteria</taxon>
        <taxon>Bacillati</taxon>
        <taxon>Cyanobacteriota</taxon>
        <taxon>Cyanophyceae</taxon>
        <taxon>Leptolyngbyales</taxon>
        <taxon>Leptolyngbyaceae</taxon>
        <taxon>Phormidesmis</taxon>
    </lineage>
</organism>
<name>A0A2W4YQW3_9CYAN</name>
<dbReference type="Proteomes" id="UP000249794">
    <property type="component" value="Unassembled WGS sequence"/>
</dbReference>
<evidence type="ECO:0000313" key="1">
    <source>
        <dbReference type="EMBL" id="PZO49431.1"/>
    </source>
</evidence>
<protein>
    <recommendedName>
        <fullName evidence="3">Addiction module protein</fullName>
    </recommendedName>
</protein>
<gene>
    <name evidence="1" type="ORF">DCF15_16935</name>
</gene>
<evidence type="ECO:0008006" key="3">
    <source>
        <dbReference type="Google" id="ProtNLM"/>
    </source>
</evidence>
<sequence length="71" mass="8360">MLQTSKLDQVLESIEMLPVEDQEMLAELLRKRLIERRRDEIAKTIAQTQKDYKEGNIFRGSVEEVIAELNR</sequence>